<comment type="similarity">
    <text evidence="1">Belongs to the ROK (NagC/XylR) family.</text>
</comment>
<comment type="caution">
    <text evidence="2">The sequence shown here is derived from an EMBL/GenBank/DDBJ whole genome shotgun (WGS) entry which is preliminary data.</text>
</comment>
<keyword evidence="3" id="KW-0418">Kinase</keyword>
<reference evidence="2 4" key="1">
    <citation type="journal article" date="2015" name="Genome Announc.">
        <title>Expanding the biotechnology potential of lactobacilli through comparative genomics of 213 strains and associated genera.</title>
        <authorList>
            <person name="Sun Z."/>
            <person name="Harris H.M."/>
            <person name="McCann A."/>
            <person name="Guo C."/>
            <person name="Argimon S."/>
            <person name="Zhang W."/>
            <person name="Yang X."/>
            <person name="Jeffery I.B."/>
            <person name="Cooney J.C."/>
            <person name="Kagawa T.F."/>
            <person name="Liu W."/>
            <person name="Song Y."/>
            <person name="Salvetti E."/>
            <person name="Wrobel A."/>
            <person name="Rasinkangas P."/>
            <person name="Parkhill J."/>
            <person name="Rea M.C."/>
            <person name="O'Sullivan O."/>
            <person name="Ritari J."/>
            <person name="Douillard F.P."/>
            <person name="Paul Ross R."/>
            <person name="Yang R."/>
            <person name="Briner A.E."/>
            <person name="Felis G.E."/>
            <person name="de Vos W.M."/>
            <person name="Barrangou R."/>
            <person name="Klaenhammer T.R."/>
            <person name="Caufield P.W."/>
            <person name="Cui Y."/>
            <person name="Zhang H."/>
            <person name="O'Toole P.W."/>
        </authorList>
    </citation>
    <scope>NUCLEOTIDE SEQUENCE [LARGE SCALE GENOMIC DNA]</scope>
    <source>
        <strain evidence="2 4">DSM 22301</strain>
    </source>
</reference>
<dbReference type="PANTHER" id="PTHR18964">
    <property type="entry name" value="ROK (REPRESSOR, ORF, KINASE) FAMILY"/>
    <property type="match status" value="1"/>
</dbReference>
<dbReference type="PATRIC" id="fig|319653.3.peg.1305"/>
<dbReference type="STRING" id="319653.SAMN04487973_10485"/>
<accession>A0A0R2K104</accession>
<proteinExistence type="inferred from homology"/>
<protein>
    <submittedName>
        <fullName evidence="3">Sugar kinase of the NBD/HSP70 family, may contain an N-terminal HTH domain</fullName>
    </submittedName>
    <submittedName>
        <fullName evidence="2">Transcriptional regulator</fullName>
    </submittedName>
</protein>
<dbReference type="Proteomes" id="UP000051749">
    <property type="component" value="Unassembled WGS sequence"/>
</dbReference>
<dbReference type="EMBL" id="FOGK01000004">
    <property type="protein sequence ID" value="SER30793.1"/>
    <property type="molecule type" value="Genomic_DNA"/>
</dbReference>
<organism evidence="2 4">
    <name type="scientific">Pediococcus ethanolidurans</name>
    <dbReference type="NCBI Taxonomy" id="319653"/>
    <lineage>
        <taxon>Bacteria</taxon>
        <taxon>Bacillati</taxon>
        <taxon>Bacillota</taxon>
        <taxon>Bacilli</taxon>
        <taxon>Lactobacillales</taxon>
        <taxon>Lactobacillaceae</taxon>
        <taxon>Pediococcus</taxon>
    </lineage>
</organism>
<evidence type="ECO:0000313" key="3">
    <source>
        <dbReference type="EMBL" id="SER30793.1"/>
    </source>
</evidence>
<sequence>MKKYLSFDIGGTNLKYAIIDHSGNIIEKNRISTNTKSLNDFMTSLYQIADKYKTVFSGIAICVPGKIDTKHKIIHFGGSLPFLDGLNLEDTLGKRYQVPISVENDGKSAALAEQWLGNLNHVNTGITMTLGTGVGGGIIINGHILHGKDFQAGELSWLLINSSLASSDLDAFTAHLCSAVLMIEAVNKALHNRDVNDGLAAFAAINNGDKTANRIFSQFCRNIAILILNVQAIINGEKVVIGGGISVQPRLITEIKHQFNELIKTNPMLQNQVISPEIVSAKLGNDANLFGALYALLLNLKNN</sequence>
<dbReference type="InterPro" id="IPR000600">
    <property type="entry name" value="ROK"/>
</dbReference>
<keyword evidence="5" id="KW-1185">Reference proteome</keyword>
<dbReference type="SUPFAM" id="SSF53067">
    <property type="entry name" value="Actin-like ATPase domain"/>
    <property type="match status" value="1"/>
</dbReference>
<dbReference type="GeneID" id="76042871"/>
<evidence type="ECO:0000313" key="2">
    <source>
        <dbReference type="EMBL" id="KRN83256.1"/>
    </source>
</evidence>
<dbReference type="EMBL" id="JQBY01000003">
    <property type="protein sequence ID" value="KRN83256.1"/>
    <property type="molecule type" value="Genomic_DNA"/>
</dbReference>
<evidence type="ECO:0000313" key="5">
    <source>
        <dbReference type="Proteomes" id="UP000182818"/>
    </source>
</evidence>
<reference evidence="3 5" key="2">
    <citation type="submission" date="2016-10" db="EMBL/GenBank/DDBJ databases">
        <authorList>
            <person name="Varghese N."/>
            <person name="Submissions S."/>
        </authorList>
    </citation>
    <scope>NUCLEOTIDE SEQUENCE [LARGE SCALE GENOMIC DNA]</scope>
    <source>
        <strain evidence="3 5">CGMCC 1.3889</strain>
    </source>
</reference>
<dbReference type="OrthoDB" id="9795247at2"/>
<dbReference type="Gene3D" id="3.30.420.40">
    <property type="match status" value="2"/>
</dbReference>
<dbReference type="CDD" id="cd24152">
    <property type="entry name" value="ASKHA_NBD_ROK-like"/>
    <property type="match status" value="1"/>
</dbReference>
<dbReference type="GO" id="GO:0016301">
    <property type="term" value="F:kinase activity"/>
    <property type="evidence" value="ECO:0007669"/>
    <property type="project" value="UniProtKB-KW"/>
</dbReference>
<gene>
    <name evidence="2" type="ORF">IV87_GL001288</name>
    <name evidence="3" type="ORF">SAMN04487973_10485</name>
</gene>
<dbReference type="InterPro" id="IPR043129">
    <property type="entry name" value="ATPase_NBD"/>
</dbReference>
<dbReference type="AlphaFoldDB" id="A0A0R2K104"/>
<dbReference type="Pfam" id="PF00480">
    <property type="entry name" value="ROK"/>
    <property type="match status" value="1"/>
</dbReference>
<name>A0A0R2K104_9LACO</name>
<dbReference type="Proteomes" id="UP000182818">
    <property type="component" value="Unassembled WGS sequence"/>
</dbReference>
<evidence type="ECO:0000313" key="4">
    <source>
        <dbReference type="Proteomes" id="UP000051749"/>
    </source>
</evidence>
<keyword evidence="3" id="KW-0808">Transferase</keyword>
<dbReference type="RefSeq" id="WP_057805223.1">
    <property type="nucleotide sequence ID" value="NZ_BJYP01000010.1"/>
</dbReference>
<dbReference type="PANTHER" id="PTHR18964:SF170">
    <property type="entry name" value="SUGAR KINASE"/>
    <property type="match status" value="1"/>
</dbReference>
<evidence type="ECO:0000256" key="1">
    <source>
        <dbReference type="ARBA" id="ARBA00006479"/>
    </source>
</evidence>